<protein>
    <submittedName>
        <fullName evidence="2">Uncharacterized protein</fullName>
    </submittedName>
</protein>
<evidence type="ECO:0000256" key="1">
    <source>
        <dbReference type="SAM" id="MobiDB-lite"/>
    </source>
</evidence>
<proteinExistence type="predicted"/>
<dbReference type="Proteomes" id="UP000014137">
    <property type="component" value="Unassembled WGS sequence"/>
</dbReference>
<comment type="caution">
    <text evidence="2">The sequence shown here is derived from an EMBL/GenBank/DDBJ whole genome shotgun (WGS) entry which is preliminary data.</text>
</comment>
<dbReference type="EMBL" id="ANMG01000019">
    <property type="protein sequence ID" value="EMD28022.1"/>
    <property type="molecule type" value="Genomic_DNA"/>
</dbReference>
<gene>
    <name evidence="2" type="ORF">C791_1474</name>
</gene>
<sequence length="67" mass="7481">MLRGRVGAFARLVHRRNPPCSSTSSHSRNNSTPQPGGHEGSPRWSRPICRVQRGRLRSSRAVFMSPV</sequence>
<accession>M2QQD6</accession>
<feature type="region of interest" description="Disordered" evidence="1">
    <location>
        <begin position="1"/>
        <end position="51"/>
    </location>
</feature>
<name>M2QQD6_9PSEU</name>
<feature type="compositionally biased region" description="Low complexity" evidence="1">
    <location>
        <begin position="18"/>
        <end position="33"/>
    </location>
</feature>
<dbReference type="PATRIC" id="fig|1238180.3.peg.2214"/>
<reference evidence="2 3" key="1">
    <citation type="submission" date="2012-10" db="EMBL/GenBank/DDBJ databases">
        <title>Genome assembly of Amycolatopsis azurea DSM 43854.</title>
        <authorList>
            <person name="Khatri I."/>
            <person name="Kaur I."/>
            <person name="Subramanian S."/>
            <person name="Mayilraj S."/>
        </authorList>
    </citation>
    <scope>NUCLEOTIDE SEQUENCE [LARGE SCALE GENOMIC DNA]</scope>
    <source>
        <strain evidence="2 3">DSM 43854</strain>
    </source>
</reference>
<evidence type="ECO:0000313" key="2">
    <source>
        <dbReference type="EMBL" id="EMD28022.1"/>
    </source>
</evidence>
<evidence type="ECO:0000313" key="3">
    <source>
        <dbReference type="Proteomes" id="UP000014137"/>
    </source>
</evidence>
<organism evidence="2 3">
    <name type="scientific">Amycolatopsis azurea DSM 43854</name>
    <dbReference type="NCBI Taxonomy" id="1238180"/>
    <lineage>
        <taxon>Bacteria</taxon>
        <taxon>Bacillati</taxon>
        <taxon>Actinomycetota</taxon>
        <taxon>Actinomycetes</taxon>
        <taxon>Pseudonocardiales</taxon>
        <taxon>Pseudonocardiaceae</taxon>
        <taxon>Amycolatopsis</taxon>
    </lineage>
</organism>
<dbReference type="AlphaFoldDB" id="M2QQD6"/>